<dbReference type="PIRSF" id="PIRSF029288">
    <property type="entry name" value="SciE_ImpE"/>
    <property type="match status" value="1"/>
</dbReference>
<dbReference type="AlphaFoldDB" id="A0A1I6LJR3"/>
<dbReference type="Gene3D" id="1.25.40.10">
    <property type="entry name" value="Tetratricopeptide repeat domain"/>
    <property type="match status" value="1"/>
</dbReference>
<dbReference type="Pfam" id="PF07024">
    <property type="entry name" value="ImpE"/>
    <property type="match status" value="1"/>
</dbReference>
<accession>A0A1I6LJR3</accession>
<organism evidence="1 2">
    <name type="scientific">Sphingomonas jatrophae</name>
    <dbReference type="NCBI Taxonomy" id="1166337"/>
    <lineage>
        <taxon>Bacteria</taxon>
        <taxon>Pseudomonadati</taxon>
        <taxon>Pseudomonadota</taxon>
        <taxon>Alphaproteobacteria</taxon>
        <taxon>Sphingomonadales</taxon>
        <taxon>Sphingomonadaceae</taxon>
        <taxon>Sphingomonas</taxon>
    </lineage>
</organism>
<dbReference type="Pfam" id="PF14559">
    <property type="entry name" value="TPR_19"/>
    <property type="match status" value="1"/>
</dbReference>
<reference evidence="1 2" key="1">
    <citation type="submission" date="2016-10" db="EMBL/GenBank/DDBJ databases">
        <authorList>
            <person name="de Groot N.N."/>
        </authorList>
    </citation>
    <scope>NUCLEOTIDE SEQUENCE [LARGE SCALE GENOMIC DNA]</scope>
    <source>
        <strain evidence="1 2">S5-249</strain>
    </source>
</reference>
<dbReference type="SUPFAM" id="SSF144059">
    <property type="entry name" value="ImpE-like"/>
    <property type="match status" value="1"/>
</dbReference>
<dbReference type="STRING" id="1166337.SAMN05192580_2829"/>
<keyword evidence="2" id="KW-1185">Reference proteome</keyword>
<dbReference type="InterPro" id="IPR011990">
    <property type="entry name" value="TPR-like_helical_dom_sf"/>
</dbReference>
<dbReference type="EMBL" id="FOZG01000002">
    <property type="protein sequence ID" value="SFS03767.1"/>
    <property type="molecule type" value="Genomic_DNA"/>
</dbReference>
<dbReference type="OrthoDB" id="5416084at2"/>
<evidence type="ECO:0000313" key="1">
    <source>
        <dbReference type="EMBL" id="SFS03767.1"/>
    </source>
</evidence>
<gene>
    <name evidence="1" type="ORF">SAMN05192580_2829</name>
</gene>
<dbReference type="RefSeq" id="WP_093315565.1">
    <property type="nucleotide sequence ID" value="NZ_FOZG01000002.1"/>
</dbReference>
<evidence type="ECO:0000313" key="2">
    <source>
        <dbReference type="Proteomes" id="UP000198824"/>
    </source>
</evidence>
<dbReference type="Proteomes" id="UP000198824">
    <property type="component" value="Unassembled WGS sequence"/>
</dbReference>
<protein>
    <submittedName>
        <fullName evidence="1">Type VI secretion system protein ImpE</fullName>
    </submittedName>
</protein>
<sequence length="262" mass="27949">MPSADELLRQGDLDGARAALVEVVRARPGDPEARIFLFQLMAVAGEWTKARTHLDLLAKLSAEAQMLAVAYNQALEAEIFRSAVFDGTATAPILTREADWAKDIAEAIKLAACGEANAADDARGRAFDAAPDTPGTLDGIAFDWIADADARFGPTFEAIIAGQYGLVPFSAVEKITSEGPKDLRDIVWYPVQIGWKNGQSVAGMLPARYPGTEHSTDGAERLARATSWRETPVGEAGSGQHLLALSGGEERGLLELRALSFA</sequence>
<name>A0A1I6LJR3_9SPHN</name>
<proteinExistence type="predicted"/>
<dbReference type="InterPro" id="IPR009211">
    <property type="entry name" value="TagJ"/>
</dbReference>